<organism evidence="3 4">
    <name type="scientific">Oryza sativa subsp. japonica</name>
    <name type="common">Rice</name>
    <dbReference type="NCBI Taxonomy" id="39947"/>
    <lineage>
        <taxon>Eukaryota</taxon>
        <taxon>Viridiplantae</taxon>
        <taxon>Streptophyta</taxon>
        <taxon>Embryophyta</taxon>
        <taxon>Tracheophyta</taxon>
        <taxon>Spermatophyta</taxon>
        <taxon>Magnoliopsida</taxon>
        <taxon>Liliopsida</taxon>
        <taxon>Poales</taxon>
        <taxon>Poaceae</taxon>
        <taxon>BOP clade</taxon>
        <taxon>Oryzoideae</taxon>
        <taxon>Oryzeae</taxon>
        <taxon>Oryzinae</taxon>
        <taxon>Oryza</taxon>
        <taxon>Oryza sativa</taxon>
    </lineage>
</organism>
<dbReference type="Proteomes" id="UP000000763">
    <property type="component" value="Chromosome 8"/>
</dbReference>
<reference evidence="3" key="2">
    <citation type="submission" date="2002-01" db="EMBL/GenBank/DDBJ databases">
        <title>Oryza sativa nipponbare(GA3) genomic DNA, chromosome 8, BAC clone:OJ1267_E11.</title>
        <authorList>
            <person name="Sasaki T."/>
            <person name="Matsumoto T."/>
            <person name="Yamamoto K."/>
        </authorList>
    </citation>
    <scope>NUCLEOTIDE SEQUENCE</scope>
</reference>
<evidence type="ECO:0000313" key="2">
    <source>
        <dbReference type="EMBL" id="BAD05300.1"/>
    </source>
</evidence>
<name>Q6ZB30_ORYSJ</name>
<proteinExistence type="predicted"/>
<reference evidence="4" key="4">
    <citation type="journal article" date="2008" name="Nucleic Acids Res.">
        <title>The rice annotation project database (RAP-DB): 2008 update.</title>
        <authorList>
            <consortium name="The rice annotation project (RAP)"/>
        </authorList>
    </citation>
    <scope>GENOME REANNOTATION</scope>
    <source>
        <strain evidence="4">cv. Nipponbare</strain>
    </source>
</reference>
<feature type="region of interest" description="Disordered" evidence="1">
    <location>
        <begin position="1"/>
        <end position="32"/>
    </location>
</feature>
<evidence type="ECO:0000313" key="3">
    <source>
        <dbReference type="EMBL" id="BAD05377.1"/>
    </source>
</evidence>
<accession>Q6ZB30</accession>
<protein>
    <submittedName>
        <fullName evidence="3">Uncharacterized protein</fullName>
    </submittedName>
</protein>
<evidence type="ECO:0000313" key="4">
    <source>
        <dbReference type="Proteomes" id="UP000000763"/>
    </source>
</evidence>
<evidence type="ECO:0000256" key="1">
    <source>
        <dbReference type="SAM" id="MobiDB-lite"/>
    </source>
</evidence>
<reference evidence="2" key="1">
    <citation type="submission" date="2001-12" db="EMBL/GenBank/DDBJ databases">
        <title>Oryza sativa nipponbare(GA3) genomic DNA, chromosome 8, PAC clone:P0690C12.</title>
        <authorList>
            <person name="Sasaki T."/>
            <person name="Matsumoto T."/>
            <person name="Yamamoto K."/>
        </authorList>
    </citation>
    <scope>NUCLEOTIDE SEQUENCE</scope>
</reference>
<sequence length="277" mass="30282">MRPGGAPASAATEPDGAPASMATKPGKEATATDSAIPLYTSVGRNPVKSAEPILCTRSSHKIKVAWHGGERCRRIVRLWPYGFVAPRFPSPSPELAMKEEEEMAAEEEEEATNLVPTYLTPPEPCCHSLSCVAPTHRTHPRFLIYAAAPSMGASTTHPDRCATEERVEAALPLVLVAHSHGRRRGERKDLAPTRRGVKGFSAREGRREGRSGELRACFGRPALSLHGDHRCKQPSAWLAVTASAFHESMWVGERGSIGFGERDGKRREKYCFFMDPS</sequence>
<dbReference type="EMBL" id="AP004647">
    <property type="protein sequence ID" value="BAD05377.1"/>
    <property type="molecule type" value="Genomic_DNA"/>
</dbReference>
<gene>
    <name evidence="3" type="ORF">OJ1267_E11.30</name>
    <name evidence="2" type="ORF">P0690C12.10</name>
</gene>
<dbReference type="EMBL" id="AP004465">
    <property type="protein sequence ID" value="BAD05300.1"/>
    <property type="molecule type" value="Genomic_DNA"/>
</dbReference>
<reference evidence="4" key="3">
    <citation type="journal article" date="2005" name="Nature">
        <title>The map-based sequence of the rice genome.</title>
        <authorList>
            <consortium name="International rice genome sequencing project (IRGSP)"/>
            <person name="Matsumoto T."/>
            <person name="Wu J."/>
            <person name="Kanamori H."/>
            <person name="Katayose Y."/>
            <person name="Fujisawa M."/>
            <person name="Namiki N."/>
            <person name="Mizuno H."/>
            <person name="Yamamoto K."/>
            <person name="Antonio B.A."/>
            <person name="Baba T."/>
            <person name="Sakata K."/>
            <person name="Nagamura Y."/>
            <person name="Aoki H."/>
            <person name="Arikawa K."/>
            <person name="Arita K."/>
            <person name="Bito T."/>
            <person name="Chiden Y."/>
            <person name="Fujitsuka N."/>
            <person name="Fukunaka R."/>
            <person name="Hamada M."/>
            <person name="Harada C."/>
            <person name="Hayashi A."/>
            <person name="Hijishita S."/>
            <person name="Honda M."/>
            <person name="Hosokawa S."/>
            <person name="Ichikawa Y."/>
            <person name="Idonuma A."/>
            <person name="Iijima M."/>
            <person name="Ikeda M."/>
            <person name="Ikeno M."/>
            <person name="Ito K."/>
            <person name="Ito S."/>
            <person name="Ito T."/>
            <person name="Ito Y."/>
            <person name="Ito Y."/>
            <person name="Iwabuchi A."/>
            <person name="Kamiya K."/>
            <person name="Karasawa W."/>
            <person name="Kurita K."/>
            <person name="Katagiri S."/>
            <person name="Kikuta A."/>
            <person name="Kobayashi H."/>
            <person name="Kobayashi N."/>
            <person name="Machita K."/>
            <person name="Maehara T."/>
            <person name="Masukawa M."/>
            <person name="Mizubayashi T."/>
            <person name="Mukai Y."/>
            <person name="Nagasaki H."/>
            <person name="Nagata Y."/>
            <person name="Naito S."/>
            <person name="Nakashima M."/>
            <person name="Nakama Y."/>
            <person name="Nakamichi Y."/>
            <person name="Nakamura M."/>
            <person name="Meguro A."/>
            <person name="Negishi M."/>
            <person name="Ohta I."/>
            <person name="Ohta T."/>
            <person name="Okamoto M."/>
            <person name="Ono N."/>
            <person name="Saji S."/>
            <person name="Sakaguchi M."/>
            <person name="Sakai K."/>
            <person name="Shibata M."/>
            <person name="Shimokawa T."/>
            <person name="Song J."/>
            <person name="Takazaki Y."/>
            <person name="Terasawa K."/>
            <person name="Tsugane M."/>
            <person name="Tsuji K."/>
            <person name="Ueda S."/>
            <person name="Waki K."/>
            <person name="Yamagata H."/>
            <person name="Yamamoto M."/>
            <person name="Yamamoto S."/>
            <person name="Yamane H."/>
            <person name="Yoshiki S."/>
            <person name="Yoshihara R."/>
            <person name="Yukawa K."/>
            <person name="Zhong H."/>
            <person name="Yano M."/>
            <person name="Yuan Q."/>
            <person name="Ouyang S."/>
            <person name="Liu J."/>
            <person name="Jones K.M."/>
            <person name="Gansberger K."/>
            <person name="Moffat K."/>
            <person name="Hill J."/>
            <person name="Bera J."/>
            <person name="Fadrosh D."/>
            <person name="Jin S."/>
            <person name="Johri S."/>
            <person name="Kim M."/>
            <person name="Overton L."/>
            <person name="Reardon M."/>
            <person name="Tsitrin T."/>
            <person name="Vuong H."/>
            <person name="Weaver B."/>
            <person name="Ciecko A."/>
            <person name="Tallon L."/>
            <person name="Jackson J."/>
            <person name="Pai G."/>
            <person name="Aken S.V."/>
            <person name="Utterback T."/>
            <person name="Reidmuller S."/>
            <person name="Feldblyum T."/>
            <person name="Hsiao J."/>
            <person name="Zismann V."/>
            <person name="Iobst S."/>
            <person name="de Vazeille A.R."/>
            <person name="Buell C.R."/>
            <person name="Ying K."/>
            <person name="Li Y."/>
            <person name="Lu T."/>
            <person name="Huang Y."/>
            <person name="Zhao Q."/>
            <person name="Feng Q."/>
            <person name="Zhang L."/>
            <person name="Zhu J."/>
            <person name="Weng Q."/>
            <person name="Mu J."/>
            <person name="Lu Y."/>
            <person name="Fan D."/>
            <person name="Liu Y."/>
            <person name="Guan J."/>
            <person name="Zhang Y."/>
            <person name="Yu S."/>
            <person name="Liu X."/>
            <person name="Zhang Y."/>
            <person name="Hong G."/>
            <person name="Han B."/>
            <person name="Choisne N."/>
            <person name="Demange N."/>
            <person name="Orjeda G."/>
            <person name="Samain S."/>
            <person name="Cattolico L."/>
            <person name="Pelletier E."/>
            <person name="Couloux A."/>
            <person name="Segurens B."/>
            <person name="Wincker P."/>
            <person name="D'Hont A."/>
            <person name="Scarpelli C."/>
            <person name="Weissenbach J."/>
            <person name="Salanoubat M."/>
            <person name="Quetier F."/>
            <person name="Yu Y."/>
            <person name="Kim H.R."/>
            <person name="Rambo T."/>
            <person name="Currie J."/>
            <person name="Collura K."/>
            <person name="Luo M."/>
            <person name="Yang T."/>
            <person name="Ammiraju J.S.S."/>
            <person name="Engler F."/>
            <person name="Soderlund C."/>
            <person name="Wing R.A."/>
            <person name="Palmer L.E."/>
            <person name="de la Bastide M."/>
            <person name="Spiegel L."/>
            <person name="Nascimento L."/>
            <person name="Zutavern T."/>
            <person name="O'Shaughnessy A."/>
            <person name="Dike S."/>
            <person name="Dedhia N."/>
            <person name="Preston R."/>
            <person name="Balija V."/>
            <person name="McCombie W.R."/>
            <person name="Chow T."/>
            <person name="Chen H."/>
            <person name="Chung M."/>
            <person name="Chen C."/>
            <person name="Shaw J."/>
            <person name="Wu H."/>
            <person name="Hsiao K."/>
            <person name="Chao Y."/>
            <person name="Chu M."/>
            <person name="Cheng C."/>
            <person name="Hour A."/>
            <person name="Lee P."/>
            <person name="Lin S."/>
            <person name="Lin Y."/>
            <person name="Liou J."/>
            <person name="Liu S."/>
            <person name="Hsing Y."/>
            <person name="Raghuvanshi S."/>
            <person name="Mohanty A."/>
            <person name="Bharti A.K."/>
            <person name="Gaur A."/>
            <person name="Gupta V."/>
            <person name="Kumar D."/>
            <person name="Ravi V."/>
            <person name="Vij S."/>
            <person name="Kapur A."/>
            <person name="Khurana P."/>
            <person name="Khurana P."/>
            <person name="Khurana J.P."/>
            <person name="Tyagi A.K."/>
            <person name="Gaikwad K."/>
            <person name="Singh A."/>
            <person name="Dalal V."/>
            <person name="Srivastava S."/>
            <person name="Dixit A."/>
            <person name="Pal A.K."/>
            <person name="Ghazi I.A."/>
            <person name="Yadav M."/>
            <person name="Pandit A."/>
            <person name="Bhargava A."/>
            <person name="Sureshbabu K."/>
            <person name="Batra K."/>
            <person name="Sharma T.R."/>
            <person name="Mohapatra T."/>
            <person name="Singh N.K."/>
            <person name="Messing J."/>
            <person name="Nelson A.B."/>
            <person name="Fuks G."/>
            <person name="Kavchok S."/>
            <person name="Keizer G."/>
            <person name="Linton E."/>
            <person name="Llaca V."/>
            <person name="Song R."/>
            <person name="Tanyolac B."/>
            <person name="Young S."/>
            <person name="Ho-Il K."/>
            <person name="Hahn J.H."/>
            <person name="Sangsakoo G."/>
            <person name="Vanavichit A."/>
            <person name="de Mattos Luiz.A.T."/>
            <person name="Zimmer P.D."/>
            <person name="Malone G."/>
            <person name="Dellagostin O."/>
            <person name="de Oliveira A.C."/>
            <person name="Bevan M."/>
            <person name="Bancroft I."/>
            <person name="Minx P."/>
            <person name="Cordum H."/>
            <person name="Wilson R."/>
            <person name="Cheng Z."/>
            <person name="Jin W."/>
            <person name="Jiang J."/>
            <person name="Leong S.A."/>
            <person name="Iwama H."/>
            <person name="Gojobori T."/>
            <person name="Itoh T."/>
            <person name="Niimura Y."/>
            <person name="Fujii Y."/>
            <person name="Habara T."/>
            <person name="Sakai H."/>
            <person name="Sato Y."/>
            <person name="Wilson G."/>
            <person name="Kumar K."/>
            <person name="McCouch S."/>
            <person name="Juretic N."/>
            <person name="Hoen D."/>
            <person name="Wright S."/>
            <person name="Bruskiewich R."/>
            <person name="Bureau T."/>
            <person name="Miyao A."/>
            <person name="Hirochika H."/>
            <person name="Nishikawa T."/>
            <person name="Kadowaki K."/>
            <person name="Sugiura M."/>
            <person name="Burr B."/>
            <person name="Sasaki T."/>
        </authorList>
    </citation>
    <scope>NUCLEOTIDE SEQUENCE [LARGE SCALE GENOMIC DNA]</scope>
    <source>
        <strain evidence="4">cv. Nipponbare</strain>
    </source>
</reference>
<dbReference type="AlphaFoldDB" id="Q6ZB30"/>